<evidence type="ECO:0000256" key="1">
    <source>
        <dbReference type="ARBA" id="ARBA00012513"/>
    </source>
</evidence>
<dbReference type="PANTHER" id="PTHR43289">
    <property type="entry name" value="MITOGEN-ACTIVATED PROTEIN KINASE KINASE KINASE 20-RELATED"/>
    <property type="match status" value="1"/>
</dbReference>
<keyword evidence="4" id="KW-0677">Repeat</keyword>
<evidence type="ECO:0000313" key="14">
    <source>
        <dbReference type="EMBL" id="ALC06358.1"/>
    </source>
</evidence>
<dbReference type="SUPFAM" id="SSF56112">
    <property type="entry name" value="Protein kinase-like (PK-like)"/>
    <property type="match status" value="1"/>
</dbReference>
<dbReference type="Pfam" id="PF03793">
    <property type="entry name" value="PASTA"/>
    <property type="match status" value="5"/>
</dbReference>
<dbReference type="GO" id="GO:0005524">
    <property type="term" value="F:ATP binding"/>
    <property type="evidence" value="ECO:0007669"/>
    <property type="project" value="UniProtKB-KW"/>
</dbReference>
<dbReference type="FunFam" id="1.10.510.10:FF:000021">
    <property type="entry name" value="Serine/threonine protein kinase"/>
    <property type="match status" value="1"/>
</dbReference>
<dbReference type="GO" id="GO:0004674">
    <property type="term" value="F:protein serine/threonine kinase activity"/>
    <property type="evidence" value="ECO:0007669"/>
    <property type="project" value="UniProtKB-KW"/>
</dbReference>
<name>A0A0M4CJ79_9CORY</name>
<dbReference type="SMART" id="SM00220">
    <property type="entry name" value="S_TKc"/>
    <property type="match status" value="1"/>
</dbReference>
<gene>
    <name evidence="14" type="ORF">CDES_09865</name>
</gene>
<dbReference type="CDD" id="cd14014">
    <property type="entry name" value="STKc_PknB_like"/>
    <property type="match status" value="1"/>
</dbReference>
<evidence type="ECO:0000256" key="4">
    <source>
        <dbReference type="ARBA" id="ARBA00022737"/>
    </source>
</evidence>
<dbReference type="Gene3D" id="1.10.510.10">
    <property type="entry name" value="Transferase(Phosphotransferase) domain 1"/>
    <property type="match status" value="1"/>
</dbReference>
<keyword evidence="11" id="KW-1133">Transmembrane helix</keyword>
<feature type="region of interest" description="Disordered" evidence="10">
    <location>
        <begin position="349"/>
        <end position="370"/>
    </location>
</feature>
<reference evidence="14 15" key="1">
    <citation type="submission" date="2014-08" db="EMBL/GenBank/DDBJ databases">
        <title>Complete genome sequence of Corynebacterium deserti GIMN1.010 (=DSM 45689), isolated from desert sand in western China.</title>
        <authorList>
            <person name="Ruckert C."/>
            <person name="Albersmeier A."/>
            <person name="Kalinowski J."/>
        </authorList>
    </citation>
    <scope>NUCLEOTIDE SEQUENCE [LARGE SCALE GENOMIC DNA]</scope>
    <source>
        <strain evidence="14 15">GIMN1.010</strain>
    </source>
</reference>
<sequence>MDSDILERMANLKVGDVLEDRYRIETPIARGGMSTVYRCLDLRLGRSMALKVMDEDFVDDPVFRQRFRREARSMAQLNHPNLVNVYDFSASGGQVFLVMELITGGTLRELLAERGPMPPHAAVGVMRGVLTGLAAAHRAGMVHRDIKPDNVLITSDHQVKLSDFGLVRAAHAGQSQDNQIVGTVAYLSPEQVEGGEIGPASDVYSAGIVLFELLTGTTPFSGEDDIEHAYARLNEVIPAPSSLIDGVPSLVDELVATATSLNPEDRFDDSSEFLTALEDVASELHLPGFKVPVPINSAANRANAQVPETQPTDMFTTHIPKAPEIDATAIIPAAEPANETSILPAYAEPPSQEQPFSPVPPPIQGPIPQPETALHIADQEVPPPDEPDIKPVSNRSKLKLTLWSILVVIIITAVAVGGWWFGSGRYGEIPQVLGMDEVQAVAVVEEAGFVAVASSQYDDEVPTGSIIGTKPSFGERLPRGEDVSVLVSQGRPVVPDLGEDRSLSTVREELEARTFVWVDGPGEYDDDVPEGQVVSLTPSSGRELNVGDTVQIHLSRGPAPVEIPDVSGMGVDQATRVLERAGLSVERTEEAFDADTANGDVIGTSPTSSTEVTRGTSVVLQVSNAITVPDVVGMTQDEAVAALAEDGLVVASTSVIPGEAARTADTVVSVDPESGHYVDPAHPQVVLGTAGEIEVPSIVGRRISDARTILEEAGLTLVTDGADDDRIISQTPRARSEMSVGGEVTVRAF</sequence>
<dbReference type="Pfam" id="PF00069">
    <property type="entry name" value="Pkinase"/>
    <property type="match status" value="1"/>
</dbReference>
<keyword evidence="11" id="KW-0472">Membrane</keyword>
<protein>
    <recommendedName>
        <fullName evidence="1">non-specific serine/threonine protein kinase</fullName>
        <ecNumber evidence="1">2.7.11.1</ecNumber>
    </recommendedName>
</protein>
<organism evidence="14 15">
    <name type="scientific">Corynebacterium deserti GIMN1.010</name>
    <dbReference type="NCBI Taxonomy" id="931089"/>
    <lineage>
        <taxon>Bacteria</taxon>
        <taxon>Bacillati</taxon>
        <taxon>Actinomycetota</taxon>
        <taxon>Actinomycetes</taxon>
        <taxon>Mycobacteriales</taxon>
        <taxon>Corynebacteriaceae</taxon>
        <taxon>Corynebacterium</taxon>
    </lineage>
</organism>
<evidence type="ECO:0000256" key="8">
    <source>
        <dbReference type="ARBA" id="ARBA00047899"/>
    </source>
</evidence>
<dbReference type="STRING" id="931089.CDES_09865"/>
<evidence type="ECO:0000259" key="13">
    <source>
        <dbReference type="PROSITE" id="PS51178"/>
    </source>
</evidence>
<dbReference type="FunFam" id="3.30.200.20:FF:000035">
    <property type="entry name" value="Serine/threonine protein kinase Stk1"/>
    <property type="match status" value="1"/>
</dbReference>
<evidence type="ECO:0000256" key="3">
    <source>
        <dbReference type="ARBA" id="ARBA00022679"/>
    </source>
</evidence>
<evidence type="ECO:0000256" key="10">
    <source>
        <dbReference type="SAM" id="MobiDB-lite"/>
    </source>
</evidence>
<dbReference type="Proteomes" id="UP000068067">
    <property type="component" value="Chromosome"/>
</dbReference>
<dbReference type="Gene3D" id="3.30.200.20">
    <property type="entry name" value="Phosphorylase Kinase, domain 1"/>
    <property type="match status" value="1"/>
</dbReference>
<evidence type="ECO:0000256" key="2">
    <source>
        <dbReference type="ARBA" id="ARBA00022527"/>
    </source>
</evidence>
<evidence type="ECO:0000313" key="15">
    <source>
        <dbReference type="Proteomes" id="UP000068067"/>
    </source>
</evidence>
<dbReference type="PROSITE" id="PS50011">
    <property type="entry name" value="PROTEIN_KINASE_DOM"/>
    <property type="match status" value="1"/>
</dbReference>
<keyword evidence="15" id="KW-1185">Reference proteome</keyword>
<keyword evidence="3" id="KW-0808">Transferase</keyword>
<keyword evidence="2 14" id="KW-0723">Serine/threonine-protein kinase</keyword>
<dbReference type="InterPro" id="IPR005543">
    <property type="entry name" value="PASTA_dom"/>
</dbReference>
<dbReference type="InterPro" id="IPR008271">
    <property type="entry name" value="Ser/Thr_kinase_AS"/>
</dbReference>
<dbReference type="EMBL" id="CP009220">
    <property type="protein sequence ID" value="ALC06358.1"/>
    <property type="molecule type" value="Genomic_DNA"/>
</dbReference>
<dbReference type="InterPro" id="IPR000719">
    <property type="entry name" value="Prot_kinase_dom"/>
</dbReference>
<dbReference type="EC" id="2.7.11.1" evidence="1"/>
<feature type="domain" description="Protein kinase" evidence="12">
    <location>
        <begin position="22"/>
        <end position="289"/>
    </location>
</feature>
<keyword evidence="5" id="KW-0547">Nucleotide-binding</keyword>
<feature type="domain" description="PASTA" evidence="13">
    <location>
        <begin position="423"/>
        <end position="489"/>
    </location>
</feature>
<accession>A0A0M4CJ79</accession>
<feature type="domain" description="PASTA" evidence="13">
    <location>
        <begin position="557"/>
        <end position="624"/>
    </location>
</feature>
<dbReference type="SMART" id="SM00740">
    <property type="entry name" value="PASTA"/>
    <property type="match status" value="5"/>
</dbReference>
<comment type="catalytic activity">
    <reaction evidence="9">
        <text>L-seryl-[protein] + ATP = O-phospho-L-seryl-[protein] + ADP + H(+)</text>
        <dbReference type="Rhea" id="RHEA:17989"/>
        <dbReference type="Rhea" id="RHEA-COMP:9863"/>
        <dbReference type="Rhea" id="RHEA-COMP:11604"/>
        <dbReference type="ChEBI" id="CHEBI:15378"/>
        <dbReference type="ChEBI" id="CHEBI:29999"/>
        <dbReference type="ChEBI" id="CHEBI:30616"/>
        <dbReference type="ChEBI" id="CHEBI:83421"/>
        <dbReference type="ChEBI" id="CHEBI:456216"/>
        <dbReference type="EC" id="2.7.11.1"/>
    </reaction>
</comment>
<feature type="transmembrane region" description="Helical" evidence="11">
    <location>
        <begin position="400"/>
        <end position="421"/>
    </location>
</feature>
<dbReference type="PROSITE" id="PS00108">
    <property type="entry name" value="PROTEIN_KINASE_ST"/>
    <property type="match status" value="1"/>
</dbReference>
<dbReference type="PATRIC" id="fig|931089.4.peg.1996"/>
<dbReference type="AlphaFoldDB" id="A0A0M4CJ79"/>
<comment type="catalytic activity">
    <reaction evidence="8">
        <text>L-threonyl-[protein] + ATP = O-phospho-L-threonyl-[protein] + ADP + H(+)</text>
        <dbReference type="Rhea" id="RHEA:46608"/>
        <dbReference type="Rhea" id="RHEA-COMP:11060"/>
        <dbReference type="Rhea" id="RHEA-COMP:11605"/>
        <dbReference type="ChEBI" id="CHEBI:15378"/>
        <dbReference type="ChEBI" id="CHEBI:30013"/>
        <dbReference type="ChEBI" id="CHEBI:30616"/>
        <dbReference type="ChEBI" id="CHEBI:61977"/>
        <dbReference type="ChEBI" id="CHEBI:456216"/>
        <dbReference type="EC" id="2.7.11.1"/>
    </reaction>
</comment>
<proteinExistence type="predicted"/>
<evidence type="ECO:0000256" key="7">
    <source>
        <dbReference type="ARBA" id="ARBA00022840"/>
    </source>
</evidence>
<evidence type="ECO:0000256" key="5">
    <source>
        <dbReference type="ARBA" id="ARBA00022741"/>
    </source>
</evidence>
<evidence type="ECO:0000256" key="6">
    <source>
        <dbReference type="ARBA" id="ARBA00022777"/>
    </source>
</evidence>
<dbReference type="Gene3D" id="3.30.10.20">
    <property type="match status" value="5"/>
</dbReference>
<feature type="compositionally biased region" description="Pro residues" evidence="10">
    <location>
        <begin position="357"/>
        <end position="369"/>
    </location>
</feature>
<dbReference type="KEGG" id="cdx:CDES_09865"/>
<keyword evidence="7" id="KW-0067">ATP-binding</keyword>
<evidence type="ECO:0000256" key="9">
    <source>
        <dbReference type="ARBA" id="ARBA00048679"/>
    </source>
</evidence>
<feature type="domain" description="PASTA" evidence="13">
    <location>
        <begin position="689"/>
        <end position="749"/>
    </location>
</feature>
<dbReference type="NCBIfam" id="NF033483">
    <property type="entry name" value="PknB_PASTA_kin"/>
    <property type="match status" value="1"/>
</dbReference>
<evidence type="ECO:0000256" key="11">
    <source>
        <dbReference type="SAM" id="Phobius"/>
    </source>
</evidence>
<dbReference type="GO" id="GO:0045717">
    <property type="term" value="P:negative regulation of fatty acid biosynthetic process"/>
    <property type="evidence" value="ECO:0007669"/>
    <property type="project" value="UniProtKB-ARBA"/>
</dbReference>
<evidence type="ECO:0000259" key="12">
    <source>
        <dbReference type="PROSITE" id="PS50011"/>
    </source>
</evidence>
<dbReference type="PANTHER" id="PTHR43289:SF6">
    <property type="entry name" value="SERINE_THREONINE-PROTEIN KINASE NEKL-3"/>
    <property type="match status" value="1"/>
</dbReference>
<dbReference type="InterPro" id="IPR011009">
    <property type="entry name" value="Kinase-like_dom_sf"/>
</dbReference>
<keyword evidence="6 14" id="KW-0418">Kinase</keyword>
<dbReference type="CDD" id="cd06577">
    <property type="entry name" value="PASTA_pknB"/>
    <property type="match status" value="5"/>
</dbReference>
<keyword evidence="11" id="KW-0812">Transmembrane</keyword>
<dbReference type="PROSITE" id="PS51178">
    <property type="entry name" value="PASTA"/>
    <property type="match status" value="3"/>
</dbReference>